<evidence type="ECO:0000256" key="7">
    <source>
        <dbReference type="ARBA" id="ARBA00022833"/>
    </source>
</evidence>
<comment type="function">
    <text evidence="12 14">Catalyzes the attachment of alanine to tRNA(Ala) in a two-step reaction: alanine is first activated by ATP to form Ala-AMP and then transferred to the acceptor end of tRNA(Ala). Also edits incorrectly charged Ser-tRNA(Ala) and Gly-tRNA(Ala) via its editing domain.</text>
</comment>
<keyword evidence="3 14" id="KW-0820">tRNA-binding</keyword>
<protein>
    <recommendedName>
        <fullName evidence="14">Alanine--tRNA ligase</fullName>
        <ecNumber evidence="14">6.1.1.7</ecNumber>
    </recommendedName>
    <alternativeName>
        <fullName evidence="14">Alanyl-tRNA synthetase</fullName>
        <shortName evidence="14">AlaRS</shortName>
    </alternativeName>
</protein>
<dbReference type="InterPro" id="IPR018164">
    <property type="entry name" value="Ala-tRNA-synth_IIc_N"/>
</dbReference>
<keyword evidence="10 14" id="KW-0648">Protein biosynthesis</keyword>
<evidence type="ECO:0000256" key="10">
    <source>
        <dbReference type="ARBA" id="ARBA00022917"/>
    </source>
</evidence>
<reference evidence="16 17" key="1">
    <citation type="submission" date="2023-04" db="EMBL/GenBank/DDBJ databases">
        <title>Spirochaete genome identified in red abalone sample constitutes a novel genus.</title>
        <authorList>
            <person name="Sharma S.P."/>
            <person name="Purcell C.M."/>
            <person name="Hyde J.R."/>
            <person name="Severin A.J."/>
        </authorList>
    </citation>
    <scope>NUCLEOTIDE SEQUENCE [LARGE SCALE GENOMIC DNA]</scope>
    <source>
        <strain evidence="16 17">SP-2023</strain>
    </source>
</reference>
<dbReference type="InterPro" id="IPR012947">
    <property type="entry name" value="tRNA_SAD"/>
</dbReference>
<feature type="domain" description="Alanyl-transfer RNA synthetases family profile" evidence="15">
    <location>
        <begin position="1"/>
        <end position="611"/>
    </location>
</feature>
<dbReference type="SMART" id="SM00863">
    <property type="entry name" value="tRNA_SAD"/>
    <property type="match status" value="1"/>
</dbReference>
<accession>A0ABY8ME14</accession>
<dbReference type="PRINTS" id="PR00980">
    <property type="entry name" value="TRNASYNTHALA"/>
</dbReference>
<sequence length="611" mass="68540">MTAGKLREAYISFFKKHGHREISSKSLFPENDPTVLFTTAGMHPLVPYLLGQEHPEGNRLVNCQPCIRTGDIDEVGDSTHLTFFEMLGNWSLRDYFKEEALSMSFEFLTSKNYLNLDPDRLAVTVFAGEESETGSIPKDNEAAEIWLKLGISAERIYFLPSEDNWWGPAGRTGPCGPDSEMFYDTGVAGCGDNCRPGGCSCGKYVEIWNNVFMQYNKTAEGQYQLLTHGCVDTGMGLERTIAVLNGKTSVFETEIFQGILQAISCATERDGQIQHVYGHTESPEDCSFRIIADHLRAGIMILGDPQGVAPSNLGQGYILRRLLRRAIRHGKNLNIQGIFLRPITEVVIAEMGSAYPNLHTRKDFILSEITREEERFIQTLHKGEQELQRVLQQIRNRSQEAILPGRLAFKLYDTYGFPLELTEEIIAEAGLKVDHEGFQKAFDKHREASRKGADKVFKGGLADHSEMTTAYHTATHLLHEALRQVLGDHVVQRGSNITADRMRFDFSHPRAVTKEETAKIELLVNEQIERNLSISYKTMRLNEAKASGARALFSEQYDEEVKVYSVGDFSLEVCGGPHVESTGVLGHFKIAKEQSSSQGVRRIKAILESKH</sequence>
<dbReference type="EC" id="6.1.1.7" evidence="14"/>
<keyword evidence="11 14" id="KW-0030">Aminoacyl-tRNA synthetase</keyword>
<evidence type="ECO:0000256" key="1">
    <source>
        <dbReference type="ARBA" id="ARBA00004496"/>
    </source>
</evidence>
<dbReference type="Proteomes" id="UP001228690">
    <property type="component" value="Chromosome"/>
</dbReference>
<evidence type="ECO:0000313" key="17">
    <source>
        <dbReference type="Proteomes" id="UP001228690"/>
    </source>
</evidence>
<keyword evidence="17" id="KW-1185">Reference proteome</keyword>
<dbReference type="SUPFAM" id="SSF55186">
    <property type="entry name" value="ThrRS/AlaRS common domain"/>
    <property type="match status" value="1"/>
</dbReference>
<dbReference type="InterPro" id="IPR023033">
    <property type="entry name" value="Ala_tRNA_ligase_euk/bac"/>
</dbReference>
<feature type="binding site" evidence="14">
    <location>
        <position position="574"/>
    </location>
    <ligand>
        <name>Zn(2+)</name>
        <dbReference type="ChEBI" id="CHEBI:29105"/>
    </ligand>
</feature>
<comment type="subcellular location">
    <subcellularLocation>
        <location evidence="1 14">Cytoplasm</location>
    </subcellularLocation>
</comment>
<evidence type="ECO:0000256" key="14">
    <source>
        <dbReference type="HAMAP-Rule" id="MF_00036"/>
    </source>
</evidence>
<dbReference type="EMBL" id="CP123443">
    <property type="protein sequence ID" value="WGK68161.1"/>
    <property type="molecule type" value="Genomic_DNA"/>
</dbReference>
<dbReference type="InterPro" id="IPR050058">
    <property type="entry name" value="Ala-tRNA_ligase"/>
</dbReference>
<dbReference type="InterPro" id="IPR018165">
    <property type="entry name" value="Ala-tRNA-synth_IIc_core"/>
</dbReference>
<evidence type="ECO:0000256" key="5">
    <source>
        <dbReference type="ARBA" id="ARBA00022723"/>
    </source>
</evidence>
<evidence type="ECO:0000256" key="2">
    <source>
        <dbReference type="ARBA" id="ARBA00008226"/>
    </source>
</evidence>
<comment type="similarity">
    <text evidence="2 14">Belongs to the class-II aminoacyl-tRNA synthetase family.</text>
</comment>
<dbReference type="CDD" id="cd00673">
    <property type="entry name" value="AlaRS_core"/>
    <property type="match status" value="1"/>
</dbReference>
<evidence type="ECO:0000256" key="11">
    <source>
        <dbReference type="ARBA" id="ARBA00023146"/>
    </source>
</evidence>
<keyword evidence="5 14" id="KW-0479">Metal-binding</keyword>
<feature type="binding site" evidence="14">
    <location>
        <position position="578"/>
    </location>
    <ligand>
        <name>Zn(2+)</name>
        <dbReference type="ChEBI" id="CHEBI:29105"/>
    </ligand>
</feature>
<evidence type="ECO:0000256" key="12">
    <source>
        <dbReference type="ARBA" id="ARBA00024779"/>
    </source>
</evidence>
<evidence type="ECO:0000256" key="6">
    <source>
        <dbReference type="ARBA" id="ARBA00022741"/>
    </source>
</evidence>
<dbReference type="InterPro" id="IPR018163">
    <property type="entry name" value="Thr/Ala-tRNA-synth_IIc_edit"/>
</dbReference>
<dbReference type="SUPFAM" id="SSF55681">
    <property type="entry name" value="Class II aaRS and biotin synthetases"/>
    <property type="match status" value="1"/>
</dbReference>
<dbReference type="NCBIfam" id="NF002436">
    <property type="entry name" value="PRK01584.1"/>
    <property type="match status" value="1"/>
</dbReference>
<dbReference type="Pfam" id="PF01411">
    <property type="entry name" value="tRNA-synt_2c"/>
    <property type="match status" value="1"/>
</dbReference>
<dbReference type="InterPro" id="IPR045864">
    <property type="entry name" value="aa-tRNA-synth_II/BPL/LPL"/>
</dbReference>
<evidence type="ECO:0000256" key="4">
    <source>
        <dbReference type="ARBA" id="ARBA00022598"/>
    </source>
</evidence>
<evidence type="ECO:0000256" key="8">
    <source>
        <dbReference type="ARBA" id="ARBA00022840"/>
    </source>
</evidence>
<dbReference type="GO" id="GO:0004813">
    <property type="term" value="F:alanine-tRNA ligase activity"/>
    <property type="evidence" value="ECO:0007669"/>
    <property type="project" value="UniProtKB-EC"/>
</dbReference>
<keyword evidence="9 14" id="KW-0694">RNA-binding</keyword>
<dbReference type="PANTHER" id="PTHR11777:SF9">
    <property type="entry name" value="ALANINE--TRNA LIGASE, CYTOPLASMIC"/>
    <property type="match status" value="1"/>
</dbReference>
<dbReference type="NCBIfam" id="TIGR00344">
    <property type="entry name" value="alaS"/>
    <property type="match status" value="1"/>
</dbReference>
<dbReference type="HAMAP" id="MF_00036_B">
    <property type="entry name" value="Ala_tRNA_synth_B"/>
    <property type="match status" value="1"/>
</dbReference>
<name>A0ABY8ME14_9SPIO</name>
<dbReference type="SUPFAM" id="SSF101353">
    <property type="entry name" value="Putative anticodon-binding domain of alanyl-tRNA synthetase (AlaRS)"/>
    <property type="match status" value="1"/>
</dbReference>
<organism evidence="16 17">
    <name type="scientific">Candidatus Haliotispira prima</name>
    <dbReference type="NCBI Taxonomy" id="3034016"/>
    <lineage>
        <taxon>Bacteria</taxon>
        <taxon>Pseudomonadati</taxon>
        <taxon>Spirochaetota</taxon>
        <taxon>Spirochaetia</taxon>
        <taxon>Spirochaetales</taxon>
        <taxon>Spirochaetaceae</taxon>
        <taxon>Candidatus Haliotispira</taxon>
    </lineage>
</organism>
<keyword evidence="14" id="KW-0963">Cytoplasm</keyword>
<keyword evidence="7 14" id="KW-0862">Zinc</keyword>
<gene>
    <name evidence="14" type="primary">alaS</name>
    <name evidence="16" type="ORF">P0082_06660</name>
</gene>
<comment type="cofactor">
    <cofactor evidence="14">
        <name>Zn(2+)</name>
        <dbReference type="ChEBI" id="CHEBI:29105"/>
    </cofactor>
    <text evidence="14">Binds 1 zinc ion per subunit.</text>
</comment>
<evidence type="ECO:0000256" key="3">
    <source>
        <dbReference type="ARBA" id="ARBA00022555"/>
    </source>
</evidence>
<keyword evidence="6 14" id="KW-0547">Nucleotide-binding</keyword>
<evidence type="ECO:0000256" key="9">
    <source>
        <dbReference type="ARBA" id="ARBA00022884"/>
    </source>
</evidence>
<dbReference type="Gene3D" id="3.30.54.20">
    <property type="match status" value="1"/>
</dbReference>
<dbReference type="Pfam" id="PF07973">
    <property type="entry name" value="tRNA_SAD"/>
    <property type="match status" value="1"/>
</dbReference>
<dbReference type="Gene3D" id="3.30.980.10">
    <property type="entry name" value="Threonyl-trna Synthetase, Chain A, domain 2"/>
    <property type="match status" value="1"/>
</dbReference>
<dbReference type="PROSITE" id="PS50860">
    <property type="entry name" value="AA_TRNA_LIGASE_II_ALA"/>
    <property type="match status" value="1"/>
</dbReference>
<dbReference type="InterPro" id="IPR002318">
    <property type="entry name" value="Ala-tRNA-lgiase_IIc"/>
</dbReference>
<evidence type="ECO:0000259" key="15">
    <source>
        <dbReference type="PROSITE" id="PS50860"/>
    </source>
</evidence>
<evidence type="ECO:0000313" key="16">
    <source>
        <dbReference type="EMBL" id="WGK68161.1"/>
    </source>
</evidence>
<proteinExistence type="inferred from homology"/>
<evidence type="ECO:0000256" key="13">
    <source>
        <dbReference type="ARBA" id="ARBA00048300"/>
    </source>
</evidence>
<keyword evidence="8 14" id="KW-0067">ATP-binding</keyword>
<keyword evidence="4 14" id="KW-0436">Ligase</keyword>
<dbReference type="Gene3D" id="3.30.930.10">
    <property type="entry name" value="Bira Bifunctional Protein, Domain 2"/>
    <property type="match status" value="1"/>
</dbReference>
<feature type="binding site" evidence="14">
    <location>
        <position position="472"/>
    </location>
    <ligand>
        <name>Zn(2+)</name>
        <dbReference type="ChEBI" id="CHEBI:29105"/>
    </ligand>
</feature>
<dbReference type="PANTHER" id="PTHR11777">
    <property type="entry name" value="ALANYL-TRNA SYNTHETASE"/>
    <property type="match status" value="1"/>
</dbReference>
<comment type="catalytic activity">
    <reaction evidence="13 14">
        <text>tRNA(Ala) + L-alanine + ATP = L-alanyl-tRNA(Ala) + AMP + diphosphate</text>
        <dbReference type="Rhea" id="RHEA:12540"/>
        <dbReference type="Rhea" id="RHEA-COMP:9657"/>
        <dbReference type="Rhea" id="RHEA-COMP:9923"/>
        <dbReference type="ChEBI" id="CHEBI:30616"/>
        <dbReference type="ChEBI" id="CHEBI:33019"/>
        <dbReference type="ChEBI" id="CHEBI:57972"/>
        <dbReference type="ChEBI" id="CHEBI:78442"/>
        <dbReference type="ChEBI" id="CHEBI:78497"/>
        <dbReference type="ChEBI" id="CHEBI:456215"/>
        <dbReference type="EC" id="6.1.1.7"/>
    </reaction>
</comment>
<feature type="binding site" evidence="14">
    <location>
        <position position="476"/>
    </location>
    <ligand>
        <name>Zn(2+)</name>
        <dbReference type="ChEBI" id="CHEBI:29105"/>
    </ligand>
</feature>
<dbReference type="RefSeq" id="WP_326926330.1">
    <property type="nucleotide sequence ID" value="NZ_CP123443.1"/>
</dbReference>
<dbReference type="InterPro" id="IPR018162">
    <property type="entry name" value="Ala-tRNA-ligase_IIc_anticod-bd"/>
</dbReference>
<comment type="domain">
    <text evidence="14">Consists of three domains; the N-terminal catalytic domain, the editing domain and the C-terminal C-Ala domain. The editing domain removes incorrectly charged amino acids, while the C-Ala domain, along with tRNA(Ala), serves as a bridge to cooperatively bring together the editing and aminoacylation centers thus stimulating deacylation of misacylated tRNAs.</text>
</comment>